<dbReference type="STRING" id="947166.A0A1D1UN86"/>
<name>A0A1D1UN86_RAMVA</name>
<dbReference type="AlphaFoldDB" id="A0A1D1UN86"/>
<keyword evidence="2" id="KW-1185">Reference proteome</keyword>
<dbReference type="OrthoDB" id="6627079at2759"/>
<accession>A0A1D1UN86</accession>
<protein>
    <recommendedName>
        <fullName evidence="3">Transposase Helix-turn-helix domain-containing protein</fullName>
    </recommendedName>
</protein>
<sequence length="123" mass="14116">MVCPTQQPEQRRNGRVQTFETNPEYYEEYFRMTEPQFKLLLKLGAPLIVHDPTHIQPITAEERLVLTLRILATGISQTAAAHSFAICQTTIGNIFKETTKAIYTALKDVYIRETQQRKMAAEC</sequence>
<evidence type="ECO:0008006" key="3">
    <source>
        <dbReference type="Google" id="ProtNLM"/>
    </source>
</evidence>
<reference evidence="1 2" key="1">
    <citation type="journal article" date="2016" name="Nat. Commun.">
        <title>Extremotolerant tardigrade genome and improved radiotolerance of human cultured cells by tardigrade-unique protein.</title>
        <authorList>
            <person name="Hashimoto T."/>
            <person name="Horikawa D.D."/>
            <person name="Saito Y."/>
            <person name="Kuwahara H."/>
            <person name="Kozuka-Hata H."/>
            <person name="Shin-I T."/>
            <person name="Minakuchi Y."/>
            <person name="Ohishi K."/>
            <person name="Motoyama A."/>
            <person name="Aizu T."/>
            <person name="Enomoto A."/>
            <person name="Kondo K."/>
            <person name="Tanaka S."/>
            <person name="Hara Y."/>
            <person name="Koshikawa S."/>
            <person name="Sagara H."/>
            <person name="Miura T."/>
            <person name="Yokobori S."/>
            <person name="Miyagawa K."/>
            <person name="Suzuki Y."/>
            <person name="Kubo T."/>
            <person name="Oyama M."/>
            <person name="Kohara Y."/>
            <person name="Fujiyama A."/>
            <person name="Arakawa K."/>
            <person name="Katayama T."/>
            <person name="Toyoda A."/>
            <person name="Kunieda T."/>
        </authorList>
    </citation>
    <scope>NUCLEOTIDE SEQUENCE [LARGE SCALE GENOMIC DNA]</scope>
    <source>
        <strain evidence="1 2">YOKOZUNA-1</strain>
    </source>
</reference>
<evidence type="ECO:0000313" key="1">
    <source>
        <dbReference type="EMBL" id="GAU90901.1"/>
    </source>
</evidence>
<dbReference type="EMBL" id="BDGG01000001">
    <property type="protein sequence ID" value="GAU90901.1"/>
    <property type="molecule type" value="Genomic_DNA"/>
</dbReference>
<comment type="caution">
    <text evidence="1">The sequence shown here is derived from an EMBL/GenBank/DDBJ whole genome shotgun (WGS) entry which is preliminary data.</text>
</comment>
<evidence type="ECO:0000313" key="2">
    <source>
        <dbReference type="Proteomes" id="UP000186922"/>
    </source>
</evidence>
<dbReference type="Proteomes" id="UP000186922">
    <property type="component" value="Unassembled WGS sequence"/>
</dbReference>
<organism evidence="1 2">
    <name type="scientific">Ramazzottius varieornatus</name>
    <name type="common">Water bear</name>
    <name type="synonym">Tardigrade</name>
    <dbReference type="NCBI Taxonomy" id="947166"/>
    <lineage>
        <taxon>Eukaryota</taxon>
        <taxon>Metazoa</taxon>
        <taxon>Ecdysozoa</taxon>
        <taxon>Tardigrada</taxon>
        <taxon>Eutardigrada</taxon>
        <taxon>Parachela</taxon>
        <taxon>Hypsibioidea</taxon>
        <taxon>Ramazzottiidae</taxon>
        <taxon>Ramazzottius</taxon>
    </lineage>
</organism>
<gene>
    <name evidence="1" type="primary">RvY_03256</name>
    <name evidence="1" type="synonym">RvY_03256.2</name>
    <name evidence="1" type="ORF">RvY_03256-2</name>
</gene>
<proteinExistence type="predicted"/>